<dbReference type="Proteomes" id="UP000320762">
    <property type="component" value="Unassembled WGS sequence"/>
</dbReference>
<protein>
    <recommendedName>
        <fullName evidence="3">BTB domain-containing protein</fullName>
    </recommendedName>
</protein>
<evidence type="ECO:0000313" key="2">
    <source>
        <dbReference type="Proteomes" id="UP000320762"/>
    </source>
</evidence>
<keyword evidence="2" id="KW-1185">Reference proteome</keyword>
<proteinExistence type="predicted"/>
<accession>A0A550CBQ2</accession>
<name>A0A550CBQ2_9AGAR</name>
<evidence type="ECO:0000313" key="1">
    <source>
        <dbReference type="EMBL" id="TRM62116.1"/>
    </source>
</evidence>
<organism evidence="1 2">
    <name type="scientific">Schizophyllum amplum</name>
    <dbReference type="NCBI Taxonomy" id="97359"/>
    <lineage>
        <taxon>Eukaryota</taxon>
        <taxon>Fungi</taxon>
        <taxon>Dikarya</taxon>
        <taxon>Basidiomycota</taxon>
        <taxon>Agaricomycotina</taxon>
        <taxon>Agaricomycetes</taxon>
        <taxon>Agaricomycetidae</taxon>
        <taxon>Agaricales</taxon>
        <taxon>Schizophyllaceae</taxon>
        <taxon>Schizophyllum</taxon>
    </lineage>
</organism>
<gene>
    <name evidence="1" type="ORF">BD626DRAFT_404615</name>
</gene>
<evidence type="ECO:0008006" key="3">
    <source>
        <dbReference type="Google" id="ProtNLM"/>
    </source>
</evidence>
<dbReference type="EMBL" id="VDMD01000014">
    <property type="protein sequence ID" value="TRM62116.1"/>
    <property type="molecule type" value="Genomic_DNA"/>
</dbReference>
<dbReference type="InterPro" id="IPR011333">
    <property type="entry name" value="SKP1/BTB/POZ_sf"/>
</dbReference>
<dbReference type="AlphaFoldDB" id="A0A550CBQ2"/>
<sequence length="318" mass="35727">MELPSNHVPDLWFPDGNVVIRVGERVCCVYKGFLASQSPVLSDMFSFPQPQSVDTYMGLPTVTFPDAEKDVEYWLKTLLIPGYFQIYPGTIEAKKLFAVLRLSHKYDVQYFRRCALQHLARYYATDLDEQCRLLRSKEEFNIEGSGNIRFETDVYLLAFETGTPWLIPSLTYTLHKYSSIIGHSIDHLAACLSPFDLAKVWRIRGLVEKKIGMDSLVHALDDNSVGCSKGMTCASDTCRLLTNLYRAYGADPLGFSPPSVLSSALCSEACSSCSAVLQERHRELCEAFWAALPEQIGLGTWVELRAIKARDLGQPTED</sequence>
<reference evidence="1 2" key="1">
    <citation type="journal article" date="2019" name="New Phytol.">
        <title>Comparative genomics reveals unique wood-decay strategies and fruiting body development in the Schizophyllaceae.</title>
        <authorList>
            <person name="Almasi E."/>
            <person name="Sahu N."/>
            <person name="Krizsan K."/>
            <person name="Balint B."/>
            <person name="Kovacs G.M."/>
            <person name="Kiss B."/>
            <person name="Cseklye J."/>
            <person name="Drula E."/>
            <person name="Henrissat B."/>
            <person name="Nagy I."/>
            <person name="Chovatia M."/>
            <person name="Adam C."/>
            <person name="LaButti K."/>
            <person name="Lipzen A."/>
            <person name="Riley R."/>
            <person name="Grigoriev I.V."/>
            <person name="Nagy L.G."/>
        </authorList>
    </citation>
    <scope>NUCLEOTIDE SEQUENCE [LARGE SCALE GENOMIC DNA]</scope>
    <source>
        <strain evidence="1 2">NL-1724</strain>
    </source>
</reference>
<dbReference type="OrthoDB" id="2757422at2759"/>
<comment type="caution">
    <text evidence="1">The sequence shown here is derived from an EMBL/GenBank/DDBJ whole genome shotgun (WGS) entry which is preliminary data.</text>
</comment>
<dbReference type="Gene3D" id="3.30.710.10">
    <property type="entry name" value="Potassium Channel Kv1.1, Chain A"/>
    <property type="match status" value="1"/>
</dbReference>